<dbReference type="RefSeq" id="WP_091374315.1">
    <property type="nucleotide sequence ID" value="NZ_LT629740.1"/>
</dbReference>
<dbReference type="AlphaFoldDB" id="A0A1H1Z5M5"/>
<dbReference type="STRING" id="652787.SAMN05216490_2979"/>
<keyword evidence="2" id="KW-1185">Reference proteome</keyword>
<accession>A0A1H1Z5M5</accession>
<proteinExistence type="predicted"/>
<name>A0A1H1Z5M5_MUCMA</name>
<dbReference type="Proteomes" id="UP000199679">
    <property type="component" value="Chromosome I"/>
</dbReference>
<protein>
    <recommendedName>
        <fullName evidence="3">DUF3052 domain-containing protein</fullName>
    </recommendedName>
</protein>
<evidence type="ECO:0008006" key="3">
    <source>
        <dbReference type="Google" id="ProtNLM"/>
    </source>
</evidence>
<dbReference type="OrthoDB" id="9800461at2"/>
<dbReference type="InterPro" id="IPR029063">
    <property type="entry name" value="SAM-dependent_MTases_sf"/>
</dbReference>
<gene>
    <name evidence="1" type="ORF">SAMN05216490_2979</name>
</gene>
<reference evidence="1 2" key="1">
    <citation type="submission" date="2016-10" db="EMBL/GenBank/DDBJ databases">
        <authorList>
            <person name="de Groot N.N."/>
        </authorList>
    </citation>
    <scope>NUCLEOTIDE SEQUENCE [LARGE SCALE GENOMIC DNA]</scope>
    <source>
        <strain evidence="1 2">MP1X4</strain>
    </source>
</reference>
<evidence type="ECO:0000313" key="2">
    <source>
        <dbReference type="Proteomes" id="UP000199679"/>
    </source>
</evidence>
<sequence length="135" mass="15398">MAGYSSTPLAKKLGIKPGFNISLINAPDYYFELFTDLPADLIFADDDKNFKRDFIHFFTQLKDEYLANLSLLKQQLKPNGMIWVSWPKKASKVITDITEDIIRNYALEIGLVDIKVCAVDEVWSGLKLVIPVKDR</sequence>
<evidence type="ECO:0000313" key="1">
    <source>
        <dbReference type="EMBL" id="SDT29125.1"/>
    </source>
</evidence>
<dbReference type="EMBL" id="LT629740">
    <property type="protein sequence ID" value="SDT29125.1"/>
    <property type="molecule type" value="Genomic_DNA"/>
</dbReference>
<organism evidence="1 2">
    <name type="scientific">Mucilaginibacter mallensis</name>
    <dbReference type="NCBI Taxonomy" id="652787"/>
    <lineage>
        <taxon>Bacteria</taxon>
        <taxon>Pseudomonadati</taxon>
        <taxon>Bacteroidota</taxon>
        <taxon>Sphingobacteriia</taxon>
        <taxon>Sphingobacteriales</taxon>
        <taxon>Sphingobacteriaceae</taxon>
        <taxon>Mucilaginibacter</taxon>
    </lineage>
</organism>
<dbReference type="SUPFAM" id="SSF53335">
    <property type="entry name" value="S-adenosyl-L-methionine-dependent methyltransferases"/>
    <property type="match status" value="1"/>
</dbReference>